<evidence type="ECO:0000256" key="1">
    <source>
        <dbReference type="ARBA" id="ARBA00022490"/>
    </source>
</evidence>
<dbReference type="PANTHER" id="PTHR45753">
    <property type="entry name" value="ORNITHINE CARBAMOYLTRANSFERASE, MITOCHONDRIAL"/>
    <property type="match status" value="1"/>
</dbReference>
<gene>
    <name evidence="8" type="ORF">ESZ50_06030</name>
</gene>
<comment type="similarity">
    <text evidence="5">Belongs to the aspartate/ornithine carbamoyltransferase superfamily.</text>
</comment>
<evidence type="ECO:0000259" key="6">
    <source>
        <dbReference type="Pfam" id="PF00185"/>
    </source>
</evidence>
<feature type="domain" description="Aspartate/ornithine carbamoyltransferase carbamoyl-P binding" evidence="7">
    <location>
        <begin position="4"/>
        <end position="144"/>
    </location>
</feature>
<dbReference type="NCBIfam" id="TIGR04384">
    <property type="entry name" value="putr_carbamoyl"/>
    <property type="match status" value="1"/>
</dbReference>
<dbReference type="NCBIfam" id="NF001986">
    <property type="entry name" value="PRK00779.1"/>
    <property type="match status" value="1"/>
</dbReference>
<dbReference type="SUPFAM" id="SSF53671">
    <property type="entry name" value="Aspartate/ornithine carbamoyltransferase"/>
    <property type="match status" value="1"/>
</dbReference>
<dbReference type="EMBL" id="SDGZ01000014">
    <property type="protein sequence ID" value="TYC49689.1"/>
    <property type="molecule type" value="Genomic_DNA"/>
</dbReference>
<evidence type="ECO:0000259" key="7">
    <source>
        <dbReference type="Pfam" id="PF02729"/>
    </source>
</evidence>
<dbReference type="GO" id="GO:0016597">
    <property type="term" value="F:amino acid binding"/>
    <property type="evidence" value="ECO:0007669"/>
    <property type="project" value="InterPro"/>
</dbReference>
<dbReference type="InterPro" id="IPR036901">
    <property type="entry name" value="Asp/Orn_carbamoylTrfase_sf"/>
</dbReference>
<dbReference type="PANTHER" id="PTHR45753:SF3">
    <property type="entry name" value="ORNITHINE TRANSCARBAMYLASE, MITOCHONDRIAL"/>
    <property type="match status" value="1"/>
</dbReference>
<dbReference type="PRINTS" id="PR00100">
    <property type="entry name" value="AOTCASE"/>
</dbReference>
<dbReference type="Gene3D" id="3.40.50.1370">
    <property type="entry name" value="Aspartate/ornithine carbamoyltransferase"/>
    <property type="match status" value="2"/>
</dbReference>
<keyword evidence="3" id="KW-0620">Polyamine biosynthesis</keyword>
<keyword evidence="2 5" id="KW-0808">Transferase</keyword>
<evidence type="ECO:0000256" key="5">
    <source>
        <dbReference type="RuleBase" id="RU003634"/>
    </source>
</evidence>
<dbReference type="NCBIfam" id="TIGR00658">
    <property type="entry name" value="orni_carb_tr"/>
    <property type="match status" value="1"/>
</dbReference>
<dbReference type="Pfam" id="PF02729">
    <property type="entry name" value="OTCace_N"/>
    <property type="match status" value="1"/>
</dbReference>
<dbReference type="OrthoDB" id="9774690at2"/>
<evidence type="ECO:0000256" key="4">
    <source>
        <dbReference type="NCBIfam" id="TIGR00658"/>
    </source>
</evidence>
<keyword evidence="1" id="KW-0963">Cytoplasm</keyword>
<dbReference type="InterPro" id="IPR002292">
    <property type="entry name" value="Orn/put_carbamltrans"/>
</dbReference>
<comment type="caution">
    <text evidence="8">The sequence shown here is derived from an EMBL/GenBank/DDBJ whole genome shotgun (WGS) entry which is preliminary data.</text>
</comment>
<dbReference type="RefSeq" id="WP_148622681.1">
    <property type="nucleotide sequence ID" value="NZ_SDGZ01000014.1"/>
</dbReference>
<dbReference type="GO" id="GO:0019240">
    <property type="term" value="P:citrulline biosynthetic process"/>
    <property type="evidence" value="ECO:0007669"/>
    <property type="project" value="TreeGrafter"/>
</dbReference>
<evidence type="ECO:0000256" key="3">
    <source>
        <dbReference type="ARBA" id="ARBA00023115"/>
    </source>
</evidence>
<evidence type="ECO:0000256" key="2">
    <source>
        <dbReference type="ARBA" id="ARBA00022679"/>
    </source>
</evidence>
<dbReference type="EC" id="2.1.3.3" evidence="4"/>
<dbReference type="GO" id="GO:0033390">
    <property type="term" value="P:putrescine biosynthetic process from arginine via N-carbamoylputrescine"/>
    <property type="evidence" value="ECO:0007669"/>
    <property type="project" value="InterPro"/>
</dbReference>
<organism evidence="8 9">
    <name type="scientific">Weissella muntiaci</name>
    <dbReference type="NCBI Taxonomy" id="2508881"/>
    <lineage>
        <taxon>Bacteria</taxon>
        <taxon>Bacillati</taxon>
        <taxon>Bacillota</taxon>
        <taxon>Bacilli</taxon>
        <taxon>Lactobacillales</taxon>
        <taxon>Lactobacillaceae</taxon>
        <taxon>Weissella</taxon>
    </lineage>
</organism>
<dbReference type="FunFam" id="3.40.50.1370:FF:000008">
    <property type="entry name" value="Ornithine carbamoyltransferase"/>
    <property type="match status" value="1"/>
</dbReference>
<reference evidence="8 9" key="1">
    <citation type="submission" date="2019-01" db="EMBL/GenBank/DDBJ databases">
        <title>Weissella sp. nov., a novel lactic acid bacterium isolated from animal feces.</title>
        <authorList>
            <person name="Wang L.-T."/>
        </authorList>
    </citation>
    <scope>NUCLEOTIDE SEQUENCE [LARGE SCALE GENOMIC DNA]</scope>
    <source>
        <strain evidence="8 9">8H-2</strain>
    </source>
</reference>
<dbReference type="GO" id="GO:0050231">
    <property type="term" value="F:putrescine carbamoyltransferase activity"/>
    <property type="evidence" value="ECO:0007669"/>
    <property type="project" value="InterPro"/>
</dbReference>
<dbReference type="InterPro" id="IPR024903">
    <property type="entry name" value="PtcA"/>
</dbReference>
<dbReference type="PRINTS" id="PR00102">
    <property type="entry name" value="OTCASE"/>
</dbReference>
<evidence type="ECO:0000313" key="8">
    <source>
        <dbReference type="EMBL" id="TYC49689.1"/>
    </source>
</evidence>
<dbReference type="Proteomes" id="UP000371977">
    <property type="component" value="Unassembled WGS sequence"/>
</dbReference>
<sequence>MTKRDYVDTNTYTQDEIQYLIDLAIKLKDSIKHGYYPQLLKNKTLGMVFEQSSTRTRTSAEAAMTELGGHAQYLAPGQIQLGGHETIEDTSQVLGRILDIVGARVERHKTVADVAKYAKVPVVNFMSDYNHPTQELGDIITMTEHLPAGKKLSDAKVVFVGDATQVCVSLMFIATKMGMDFVQFGPKGFQIPEAALEIGRKNAELSGGSVLITEDADEAMKDADFVYTDVWYGLYEAELSEEERMHVFYPKYQVNAELMAKAAKNAKFMHCLPATRNEEVTDEVIDSDYSIVWDEAENRKTAMRAIFVYLLNPLMTVPTEAEATKYQNDIENMLENYVDER</sequence>
<proteinExistence type="inferred from homology"/>
<dbReference type="GO" id="GO:0004585">
    <property type="term" value="F:ornithine carbamoyltransferase activity"/>
    <property type="evidence" value="ECO:0007669"/>
    <property type="project" value="UniProtKB-UniRule"/>
</dbReference>
<accession>A0A6C2C7X0</accession>
<keyword evidence="9" id="KW-1185">Reference proteome</keyword>
<dbReference type="InterPro" id="IPR006130">
    <property type="entry name" value="Asp/Orn_carbamoylTrfase"/>
</dbReference>
<feature type="domain" description="Aspartate/ornithine carbamoyltransferase Asp/Orn-binding" evidence="6">
    <location>
        <begin position="154"/>
        <end position="310"/>
    </location>
</feature>
<dbReference type="InterPro" id="IPR006131">
    <property type="entry name" value="Asp_carbamoyltransf_Asp/Orn-bd"/>
</dbReference>
<dbReference type="Pfam" id="PF00185">
    <property type="entry name" value="OTCace"/>
    <property type="match status" value="1"/>
</dbReference>
<protein>
    <recommendedName>
        <fullName evidence="4">Ornithine carbamoyltransferase</fullName>
        <ecNumber evidence="4">2.1.3.3</ecNumber>
    </recommendedName>
</protein>
<evidence type="ECO:0000313" key="9">
    <source>
        <dbReference type="Proteomes" id="UP000371977"/>
    </source>
</evidence>
<dbReference type="AlphaFoldDB" id="A0A6C2C7X0"/>
<name>A0A6C2C7X0_9LACO</name>
<dbReference type="InterPro" id="IPR006132">
    <property type="entry name" value="Asp/Orn_carbamoyltranf_P-bd"/>
</dbReference>
<dbReference type="GO" id="GO:0042450">
    <property type="term" value="P:L-arginine biosynthetic process via ornithine"/>
    <property type="evidence" value="ECO:0007669"/>
    <property type="project" value="UniProtKB-UniRule"/>
</dbReference>